<proteinExistence type="predicted"/>
<dbReference type="InterPro" id="IPR023373">
    <property type="entry name" value="YmcC_sf"/>
</dbReference>
<dbReference type="Gene3D" id="2.40.360.10">
    <property type="entry name" value="YmcC-like"/>
    <property type="match status" value="1"/>
</dbReference>
<name>A0A0J1HH58_9GAMM</name>
<protein>
    <submittedName>
        <fullName evidence="1">Lipoprotein YmcC</fullName>
    </submittedName>
</protein>
<dbReference type="InterPro" id="IPR021308">
    <property type="entry name" value="GfcB"/>
</dbReference>
<dbReference type="SUPFAM" id="SSF159270">
    <property type="entry name" value="YmcC-like"/>
    <property type="match status" value="1"/>
</dbReference>
<reference evidence="1 2" key="1">
    <citation type="submission" date="2015-05" db="EMBL/GenBank/DDBJ databases">
        <title>Photobacterium galathea sp. nov.</title>
        <authorList>
            <person name="Machado H."/>
            <person name="Gram L."/>
        </authorList>
    </citation>
    <scope>NUCLEOTIDE SEQUENCE [LARGE SCALE GENOMIC DNA]</scope>
    <source>
        <strain evidence="1 2">DSM 22954</strain>
    </source>
</reference>
<dbReference type="Proteomes" id="UP000035909">
    <property type="component" value="Unassembled WGS sequence"/>
</dbReference>
<dbReference type="OrthoDB" id="5591889at2"/>
<keyword evidence="2" id="KW-1185">Reference proteome</keyword>
<comment type="caution">
    <text evidence="1">The sequence shown here is derived from an EMBL/GenBank/DDBJ whole genome shotgun (WGS) entry which is preliminary data.</text>
</comment>
<organism evidence="1 2">
    <name type="scientific">Photobacterium ganghwense</name>
    <dbReference type="NCBI Taxonomy" id="320778"/>
    <lineage>
        <taxon>Bacteria</taxon>
        <taxon>Pseudomonadati</taxon>
        <taxon>Pseudomonadota</taxon>
        <taxon>Gammaproteobacteria</taxon>
        <taxon>Vibrionales</taxon>
        <taxon>Vibrionaceae</taxon>
        <taxon>Photobacterium</taxon>
    </lineage>
</organism>
<dbReference type="PATRIC" id="fig|320778.3.peg.719"/>
<dbReference type="AlphaFoldDB" id="A0A0J1HH58"/>
<sequence length="250" mass="28312">MPYMQRFFLLFILILSSLSISGCSQKFQDVNDTLNLALFGNEDTVLSQSEIKALPYASMYAQIDGGPQAFLVLGLVEPTNQFKTHPSTKKQFHSTESQTSSLTTEKQQLKWLSSDKGMLVTQSGRLVKTLNLPHGNLSYISNLDHDPVAIGLHQSNAPQEWTRFIDWQPGYHFGYTLSSRFAPGEKQTIRVNEQLIDVLYIIEHVIVRELDLEFENEFWIDSNTGQVIKSRQKIAPGLPYISTTILKPFA</sequence>
<accession>A0A0J1HH58</accession>
<gene>
    <name evidence="1" type="ORF">ABT57_03345</name>
</gene>
<keyword evidence="1" id="KW-0449">Lipoprotein</keyword>
<dbReference type="Pfam" id="PF11102">
    <property type="entry name" value="YjbF"/>
    <property type="match status" value="1"/>
</dbReference>
<dbReference type="EMBL" id="LDOU01000004">
    <property type="protein sequence ID" value="KLV10954.1"/>
    <property type="molecule type" value="Genomic_DNA"/>
</dbReference>
<evidence type="ECO:0000313" key="1">
    <source>
        <dbReference type="EMBL" id="KLV10954.1"/>
    </source>
</evidence>
<evidence type="ECO:0000313" key="2">
    <source>
        <dbReference type="Proteomes" id="UP000035909"/>
    </source>
</evidence>
<dbReference type="STRING" id="320778.ABT57_03345"/>
<dbReference type="PROSITE" id="PS51257">
    <property type="entry name" value="PROKAR_LIPOPROTEIN"/>
    <property type="match status" value="1"/>
</dbReference>